<keyword evidence="3" id="KW-0547">Nucleotide-binding</keyword>
<dbReference type="Proteomes" id="UP001219355">
    <property type="component" value="Chromosome 3"/>
</dbReference>
<dbReference type="PANTHER" id="PTHR22594:SF5">
    <property type="entry name" value="ASPARTATE--TRNA LIGASE, MITOCHONDRIAL"/>
    <property type="match status" value="1"/>
</dbReference>
<dbReference type="AlphaFoldDB" id="A0AAF0DKE3"/>
<dbReference type="GO" id="GO:0005739">
    <property type="term" value="C:mitochondrion"/>
    <property type="evidence" value="ECO:0007669"/>
    <property type="project" value="TreeGrafter"/>
</dbReference>
<sequence>MVTFSGPMMGLWGAIARRQSYIEISNYLRGVYVAPRLHLQCPLHDKRQFHTGNRLLTKDTSLESLHPFLEEYRQSISFPPAISDFKTLLDKQQSGRQVTLYGYLGRRTDIGKKMSFVRLTDPALSQTVQVISFSRSETFLKLRSIEPNSPVVVQGIVQSKVASSKGQEQKQAIEGTGNINRIEISLEDIRCLNDFPKDIIMTPETIFPAEKRYLQIRNDKTLRDALIFRARAKRVLREALEECDPPFMEVETPLLFKSTPEGAREFLVPTRRRALAYALPQSPQQYKQILMSSGIPRYYQFAHCFRDEDLRADRQPEFTQLDLEMSFAKGEDVMSTLEQVIRKLWSALVSEELDSSPFPRMAYQEAMSKYGSDKPDPRLGMEISRIDYMIPVDLVRSITELSDPIVEVIRLKGNGNPAETSNFLKTFMDSPIASEFINNPAGRPESFIFDSSAPLSGLQAFGLEATCVLENELDLHDGDLLILQARKNEPFSGGSTPLGDLRRAIHKAAVEASFKPAPTGFNFLWVTHFPLFSPSSDSEPGQGGTAGIASTHHPFTAPLAPEDVSLLLTDPTKATADHYDLVVNGVELGGGSRRIHSAQVQEFILRDVLKMPESRLADFSHLLEALRAGCPPHAGIALGFDRLIAVMLGKDSVRDVIAFPKSGKGEDVMVKTPSEMTEDALRTYHLQLRGDH</sequence>
<dbReference type="EC" id="6.1.1.12" evidence="8"/>
<dbReference type="InterPro" id="IPR006195">
    <property type="entry name" value="aa-tRNA-synth_II"/>
</dbReference>
<dbReference type="GO" id="GO:0005524">
    <property type="term" value="F:ATP binding"/>
    <property type="evidence" value="ECO:0007669"/>
    <property type="project" value="UniProtKB-KW"/>
</dbReference>
<proteinExistence type="inferred from homology"/>
<dbReference type="NCBIfam" id="TIGR00459">
    <property type="entry name" value="aspS_bact"/>
    <property type="match status" value="1"/>
</dbReference>
<accession>A0AAF0DKE3</accession>
<evidence type="ECO:0000313" key="9">
    <source>
        <dbReference type="Proteomes" id="UP001219355"/>
    </source>
</evidence>
<dbReference type="GO" id="GO:0006422">
    <property type="term" value="P:aspartyl-tRNA aminoacylation"/>
    <property type="evidence" value="ECO:0007669"/>
    <property type="project" value="TreeGrafter"/>
</dbReference>
<dbReference type="HAMAP" id="MF_00044">
    <property type="entry name" value="Asp_tRNA_synth_type1"/>
    <property type="match status" value="1"/>
</dbReference>
<gene>
    <name evidence="8" type="primary">MSD1</name>
    <name evidence="8" type="ORF">PRK78_004711</name>
</gene>
<dbReference type="InterPro" id="IPR002312">
    <property type="entry name" value="Asp/Asn-tRNA-synth_IIb"/>
</dbReference>
<protein>
    <submittedName>
        <fullName evidence="8">Aspartate--tRNA ligase msd1</fullName>
        <ecNumber evidence="8">6.1.1.12</ecNumber>
    </submittedName>
</protein>
<dbReference type="PANTHER" id="PTHR22594">
    <property type="entry name" value="ASPARTYL/LYSYL-TRNA SYNTHETASE"/>
    <property type="match status" value="1"/>
</dbReference>
<evidence type="ECO:0000256" key="4">
    <source>
        <dbReference type="ARBA" id="ARBA00022840"/>
    </source>
</evidence>
<reference evidence="8" key="1">
    <citation type="submission" date="2023-03" db="EMBL/GenBank/DDBJ databases">
        <title>Emydomyces testavorans Genome Sequence.</title>
        <authorList>
            <person name="Hoyer L."/>
        </authorList>
    </citation>
    <scope>NUCLEOTIDE SEQUENCE</scope>
    <source>
        <strain evidence="8">16-2883</strain>
    </source>
</reference>
<organism evidence="8 9">
    <name type="scientific">Emydomyces testavorans</name>
    <dbReference type="NCBI Taxonomy" id="2070801"/>
    <lineage>
        <taxon>Eukaryota</taxon>
        <taxon>Fungi</taxon>
        <taxon>Dikarya</taxon>
        <taxon>Ascomycota</taxon>
        <taxon>Pezizomycotina</taxon>
        <taxon>Eurotiomycetes</taxon>
        <taxon>Eurotiomycetidae</taxon>
        <taxon>Onygenales</taxon>
        <taxon>Nannizziopsiaceae</taxon>
        <taxon>Emydomyces</taxon>
    </lineage>
</organism>
<dbReference type="SUPFAM" id="SSF55681">
    <property type="entry name" value="Class II aaRS and biotin synthetases"/>
    <property type="match status" value="1"/>
</dbReference>
<evidence type="ECO:0000259" key="7">
    <source>
        <dbReference type="PROSITE" id="PS50862"/>
    </source>
</evidence>
<keyword evidence="2 8" id="KW-0436">Ligase</keyword>
<dbReference type="InterPro" id="IPR012340">
    <property type="entry name" value="NA-bd_OB-fold"/>
</dbReference>
<dbReference type="NCBIfam" id="NF001750">
    <property type="entry name" value="PRK00476.1"/>
    <property type="match status" value="1"/>
</dbReference>
<dbReference type="PROSITE" id="PS50862">
    <property type="entry name" value="AA_TRNA_LIGASE_II"/>
    <property type="match status" value="1"/>
</dbReference>
<dbReference type="PRINTS" id="PR01042">
    <property type="entry name" value="TRNASYNTHASP"/>
</dbReference>
<dbReference type="Gene3D" id="3.30.930.10">
    <property type="entry name" value="Bira Bifunctional Protein, Domain 2"/>
    <property type="match status" value="1"/>
</dbReference>
<comment type="similarity">
    <text evidence="1">Belongs to the class-II aminoacyl-tRNA synthetase family. Type 1 subfamily.</text>
</comment>
<dbReference type="InterPro" id="IPR045864">
    <property type="entry name" value="aa-tRNA-synth_II/BPL/LPL"/>
</dbReference>
<name>A0AAF0DKE3_9EURO</name>
<dbReference type="EMBL" id="CP120629">
    <property type="protein sequence ID" value="WEW59242.1"/>
    <property type="molecule type" value="Genomic_DNA"/>
</dbReference>
<evidence type="ECO:0000256" key="3">
    <source>
        <dbReference type="ARBA" id="ARBA00022741"/>
    </source>
</evidence>
<feature type="domain" description="Aminoacyl-transfer RNA synthetases class-II family profile" evidence="7">
    <location>
        <begin position="233"/>
        <end position="673"/>
    </location>
</feature>
<keyword evidence="5" id="KW-0648">Protein biosynthesis</keyword>
<dbReference type="Gene3D" id="3.30.1360.30">
    <property type="entry name" value="GAD-like domain"/>
    <property type="match status" value="1"/>
</dbReference>
<keyword evidence="6" id="KW-0030">Aminoacyl-tRNA synthetase</keyword>
<evidence type="ECO:0000313" key="8">
    <source>
        <dbReference type="EMBL" id="WEW59242.1"/>
    </source>
</evidence>
<dbReference type="InterPro" id="IPR004364">
    <property type="entry name" value="Aa-tRNA-synt_II"/>
</dbReference>
<evidence type="ECO:0000256" key="5">
    <source>
        <dbReference type="ARBA" id="ARBA00022917"/>
    </source>
</evidence>
<evidence type="ECO:0000256" key="6">
    <source>
        <dbReference type="ARBA" id="ARBA00023146"/>
    </source>
</evidence>
<dbReference type="Gene3D" id="2.40.50.140">
    <property type="entry name" value="Nucleic acid-binding proteins"/>
    <property type="match status" value="1"/>
</dbReference>
<evidence type="ECO:0000256" key="1">
    <source>
        <dbReference type="ARBA" id="ARBA00006303"/>
    </source>
</evidence>
<dbReference type="InterPro" id="IPR004524">
    <property type="entry name" value="Asp-tRNA-ligase_1"/>
</dbReference>
<dbReference type="Pfam" id="PF00152">
    <property type="entry name" value="tRNA-synt_2"/>
    <property type="match status" value="1"/>
</dbReference>
<dbReference type="GO" id="GO:0004815">
    <property type="term" value="F:aspartate-tRNA ligase activity"/>
    <property type="evidence" value="ECO:0007669"/>
    <property type="project" value="UniProtKB-EC"/>
</dbReference>
<keyword evidence="4" id="KW-0067">ATP-binding</keyword>
<evidence type="ECO:0000256" key="2">
    <source>
        <dbReference type="ARBA" id="ARBA00022598"/>
    </source>
</evidence>
<dbReference type="InterPro" id="IPR004115">
    <property type="entry name" value="GAD-like_sf"/>
</dbReference>
<keyword evidence="9" id="KW-1185">Reference proteome</keyword>
<dbReference type="SUPFAM" id="SSF50249">
    <property type="entry name" value="Nucleic acid-binding proteins"/>
    <property type="match status" value="1"/>
</dbReference>